<comment type="function">
    <text evidence="1">Catalyzes the reversible oxidation of 3-phospho-D-glycerate to 3-phosphonooxypyruvate, the first step of the phosphorylated L-serine biosynthesis pathway. Also catalyzes the reversible oxidation of 2-hydroxyglutarate to 2-oxoglutarate.</text>
</comment>
<dbReference type="EC" id="1.1.1.399" evidence="3"/>
<proteinExistence type="inferred from homology"/>
<keyword evidence="6 11" id="KW-0560">Oxidoreductase</keyword>
<evidence type="ECO:0000256" key="1">
    <source>
        <dbReference type="ARBA" id="ARBA00003800"/>
    </source>
</evidence>
<evidence type="ECO:0000256" key="6">
    <source>
        <dbReference type="ARBA" id="ARBA00023002"/>
    </source>
</evidence>
<feature type="domain" description="ACT" evidence="12">
    <location>
        <begin position="323"/>
        <end position="393"/>
    </location>
</feature>
<evidence type="ECO:0000313" key="13">
    <source>
        <dbReference type="EMBL" id="AUM12916.1"/>
    </source>
</evidence>
<evidence type="ECO:0000256" key="5">
    <source>
        <dbReference type="ARBA" id="ARBA00021582"/>
    </source>
</evidence>
<sequence length="394" mass="42697">MFKVKTFNQISVKGLERFPRAEYEVGSDINHPEGILLRSHKLHNEVLPESVLCVARAGAGVNNIPLEDYTKRGIVVFNTPGANANAVKELVLAGLLLGSRGVLTGIEYVQSLTHLKDAAEMGKLLEAEKKRFAGKELYGSTLGVVGLGAIGSMVAEMALALGMKVVGYDPALSVEAAWRLPSRVERMENLQSLLSRADYVTLHVPALEATTGLINHDTLKSIKPGARLLNFARDAIVDSTSVVESLNADQGLGMYICDFPEPQLLERKDVIAMPHIGASTAEAEENCAIMAADQLMEFLQNGNIKNSVNFPAVNMPRAEGCCRITFSNDNVSGVLGNVLSIFTDNNVNVVDMMNKSRGDVAYNILDVEAMPNDTIIDQLRQVEHVINVRVLAEA</sequence>
<dbReference type="InterPro" id="IPR002912">
    <property type="entry name" value="ACT_dom"/>
</dbReference>
<dbReference type="PROSITE" id="PS00065">
    <property type="entry name" value="D_2_HYDROXYACID_DH_1"/>
    <property type="match status" value="1"/>
</dbReference>
<dbReference type="SUPFAM" id="SSF52283">
    <property type="entry name" value="Formate/glycerate dehydrogenase catalytic domain-like"/>
    <property type="match status" value="1"/>
</dbReference>
<evidence type="ECO:0000256" key="4">
    <source>
        <dbReference type="ARBA" id="ARBA00013143"/>
    </source>
</evidence>
<dbReference type="CDD" id="cd12174">
    <property type="entry name" value="PGDH_like_3"/>
    <property type="match status" value="1"/>
</dbReference>
<dbReference type="AlphaFoldDB" id="A0A2K9LKM9"/>
<dbReference type="KEGG" id="kak:Kalk_10990"/>
<accession>A0A2K9LKM9</accession>
<dbReference type="PANTHER" id="PTHR42938">
    <property type="entry name" value="FORMATE DEHYDROGENASE 1"/>
    <property type="match status" value="1"/>
</dbReference>
<reference evidence="14" key="1">
    <citation type="submission" date="2017-08" db="EMBL/GenBank/DDBJ databases">
        <title>Direct submision.</title>
        <authorList>
            <person name="Kim S.-J."/>
            <person name="Rhee S.-K."/>
        </authorList>
    </citation>
    <scope>NUCLEOTIDE SEQUENCE [LARGE SCALE GENOMIC DNA]</scope>
    <source>
        <strain evidence="14">GI5</strain>
    </source>
</reference>
<dbReference type="CDD" id="cd04901">
    <property type="entry name" value="ACT_3PGDH"/>
    <property type="match status" value="1"/>
</dbReference>
<keyword evidence="7" id="KW-0520">NAD</keyword>
<keyword evidence="14" id="KW-1185">Reference proteome</keyword>
<dbReference type="Gene3D" id="3.40.50.720">
    <property type="entry name" value="NAD(P)-binding Rossmann-like Domain"/>
    <property type="match status" value="2"/>
</dbReference>
<organism evidence="13 14">
    <name type="scientific">Ketobacter alkanivorans</name>
    <dbReference type="NCBI Taxonomy" id="1917421"/>
    <lineage>
        <taxon>Bacteria</taxon>
        <taxon>Pseudomonadati</taxon>
        <taxon>Pseudomonadota</taxon>
        <taxon>Gammaproteobacteria</taxon>
        <taxon>Pseudomonadales</taxon>
        <taxon>Ketobacteraceae</taxon>
        <taxon>Ketobacter</taxon>
    </lineage>
</organism>
<dbReference type="GO" id="GO:0004617">
    <property type="term" value="F:phosphoglycerate dehydrogenase activity"/>
    <property type="evidence" value="ECO:0007669"/>
    <property type="project" value="UniProtKB-EC"/>
</dbReference>
<dbReference type="RefSeq" id="WP_101894297.1">
    <property type="nucleotide sequence ID" value="NZ_CP022684.1"/>
</dbReference>
<dbReference type="InterPro" id="IPR045865">
    <property type="entry name" value="ACT-like_dom_sf"/>
</dbReference>
<evidence type="ECO:0000256" key="2">
    <source>
        <dbReference type="ARBA" id="ARBA00005216"/>
    </source>
</evidence>
<comment type="similarity">
    <text evidence="11">Belongs to the D-isomer specific 2-hydroxyacid dehydrogenase family.</text>
</comment>
<evidence type="ECO:0000259" key="12">
    <source>
        <dbReference type="PROSITE" id="PS51671"/>
    </source>
</evidence>
<dbReference type="GO" id="GO:0051287">
    <property type="term" value="F:NAD binding"/>
    <property type="evidence" value="ECO:0007669"/>
    <property type="project" value="InterPro"/>
</dbReference>
<comment type="catalytic activity">
    <reaction evidence="10">
        <text>(2R)-3-phosphoglycerate + NAD(+) = 3-phosphooxypyruvate + NADH + H(+)</text>
        <dbReference type="Rhea" id="RHEA:12641"/>
        <dbReference type="ChEBI" id="CHEBI:15378"/>
        <dbReference type="ChEBI" id="CHEBI:18110"/>
        <dbReference type="ChEBI" id="CHEBI:57540"/>
        <dbReference type="ChEBI" id="CHEBI:57945"/>
        <dbReference type="ChEBI" id="CHEBI:58272"/>
        <dbReference type="EC" id="1.1.1.95"/>
    </reaction>
</comment>
<evidence type="ECO:0000256" key="10">
    <source>
        <dbReference type="ARBA" id="ARBA00048731"/>
    </source>
</evidence>
<dbReference type="InterPro" id="IPR006139">
    <property type="entry name" value="D-isomer_2_OHA_DH_cat_dom"/>
</dbReference>
<evidence type="ECO:0000256" key="8">
    <source>
        <dbReference type="ARBA" id="ARBA00030455"/>
    </source>
</evidence>
<dbReference type="SUPFAM" id="SSF51735">
    <property type="entry name" value="NAD(P)-binding Rossmann-fold domains"/>
    <property type="match status" value="1"/>
</dbReference>
<dbReference type="Pfam" id="PF00389">
    <property type="entry name" value="2-Hacid_dh"/>
    <property type="match status" value="1"/>
</dbReference>
<evidence type="ECO:0000313" key="14">
    <source>
        <dbReference type="Proteomes" id="UP000235116"/>
    </source>
</evidence>
<evidence type="ECO:0000256" key="7">
    <source>
        <dbReference type="ARBA" id="ARBA00023027"/>
    </source>
</evidence>
<dbReference type="UniPathway" id="UPA00135">
    <property type="reaction ID" value="UER00196"/>
</dbReference>
<evidence type="ECO:0000256" key="3">
    <source>
        <dbReference type="ARBA" id="ARBA00013001"/>
    </source>
</evidence>
<dbReference type="SUPFAM" id="SSF55021">
    <property type="entry name" value="ACT-like"/>
    <property type="match status" value="1"/>
</dbReference>
<comment type="pathway">
    <text evidence="2">Amino-acid biosynthesis; L-serine biosynthesis; L-serine from 3-phospho-D-glycerate: step 1/3.</text>
</comment>
<dbReference type="Proteomes" id="UP000235116">
    <property type="component" value="Chromosome"/>
</dbReference>
<name>A0A2K9LKM9_9GAMM</name>
<dbReference type="Pfam" id="PF02826">
    <property type="entry name" value="2-Hacid_dh_C"/>
    <property type="match status" value="1"/>
</dbReference>
<protein>
    <recommendedName>
        <fullName evidence="5">D-3-phosphoglycerate dehydrogenase</fullName>
        <ecNumber evidence="3">1.1.1.399</ecNumber>
        <ecNumber evidence="4">1.1.1.95</ecNumber>
    </recommendedName>
    <alternativeName>
        <fullName evidence="8">2-oxoglutarate reductase</fullName>
    </alternativeName>
</protein>
<dbReference type="EC" id="1.1.1.95" evidence="4"/>
<dbReference type="OrthoDB" id="9805416at2"/>
<dbReference type="PROSITE" id="PS51671">
    <property type="entry name" value="ACT"/>
    <property type="match status" value="1"/>
</dbReference>
<evidence type="ECO:0000256" key="9">
    <source>
        <dbReference type="ARBA" id="ARBA00048126"/>
    </source>
</evidence>
<dbReference type="EMBL" id="CP022684">
    <property type="protein sequence ID" value="AUM12916.1"/>
    <property type="molecule type" value="Genomic_DNA"/>
</dbReference>
<gene>
    <name evidence="13" type="ORF">Kalk_10990</name>
</gene>
<dbReference type="InterPro" id="IPR029752">
    <property type="entry name" value="D-isomer_DH_CS1"/>
</dbReference>
<dbReference type="InterPro" id="IPR006140">
    <property type="entry name" value="D-isomer_DH_NAD-bd"/>
</dbReference>
<dbReference type="Gene3D" id="3.30.70.260">
    <property type="match status" value="1"/>
</dbReference>
<dbReference type="InterPro" id="IPR036291">
    <property type="entry name" value="NAD(P)-bd_dom_sf"/>
</dbReference>
<comment type="catalytic activity">
    <reaction evidence="9">
        <text>(R)-2-hydroxyglutarate + NAD(+) = 2-oxoglutarate + NADH + H(+)</text>
        <dbReference type="Rhea" id="RHEA:49612"/>
        <dbReference type="ChEBI" id="CHEBI:15378"/>
        <dbReference type="ChEBI" id="CHEBI:15801"/>
        <dbReference type="ChEBI" id="CHEBI:16810"/>
        <dbReference type="ChEBI" id="CHEBI:57540"/>
        <dbReference type="ChEBI" id="CHEBI:57945"/>
        <dbReference type="EC" id="1.1.1.399"/>
    </reaction>
</comment>
<evidence type="ECO:0000256" key="11">
    <source>
        <dbReference type="RuleBase" id="RU003719"/>
    </source>
</evidence>
<dbReference type="PANTHER" id="PTHR42938:SF47">
    <property type="entry name" value="HYDROXYPYRUVATE REDUCTASE"/>
    <property type="match status" value="1"/>
</dbReference>